<organism evidence="1 2">
    <name type="scientific">Trifolium pratense</name>
    <name type="common">Red clover</name>
    <dbReference type="NCBI Taxonomy" id="57577"/>
    <lineage>
        <taxon>Eukaryota</taxon>
        <taxon>Viridiplantae</taxon>
        <taxon>Streptophyta</taxon>
        <taxon>Embryophyta</taxon>
        <taxon>Tracheophyta</taxon>
        <taxon>Spermatophyta</taxon>
        <taxon>Magnoliopsida</taxon>
        <taxon>eudicotyledons</taxon>
        <taxon>Gunneridae</taxon>
        <taxon>Pentapetalae</taxon>
        <taxon>rosids</taxon>
        <taxon>fabids</taxon>
        <taxon>Fabales</taxon>
        <taxon>Fabaceae</taxon>
        <taxon>Papilionoideae</taxon>
        <taxon>50 kb inversion clade</taxon>
        <taxon>NPAAA clade</taxon>
        <taxon>Hologalegina</taxon>
        <taxon>IRL clade</taxon>
        <taxon>Trifolieae</taxon>
        <taxon>Trifolium</taxon>
    </lineage>
</organism>
<evidence type="ECO:0000313" key="2">
    <source>
        <dbReference type="Proteomes" id="UP001177021"/>
    </source>
</evidence>
<name>A0ACB0MER0_TRIPR</name>
<accession>A0ACB0MER0</accession>
<proteinExistence type="predicted"/>
<dbReference type="Proteomes" id="UP001177021">
    <property type="component" value="Unassembled WGS sequence"/>
</dbReference>
<evidence type="ECO:0000313" key="1">
    <source>
        <dbReference type="EMBL" id="CAJ2679293.1"/>
    </source>
</evidence>
<protein>
    <submittedName>
        <fullName evidence="1">Uncharacterized protein</fullName>
    </submittedName>
</protein>
<reference evidence="1" key="1">
    <citation type="submission" date="2023-10" db="EMBL/GenBank/DDBJ databases">
        <authorList>
            <person name="Rodriguez Cubillos JULIANA M."/>
            <person name="De Vega J."/>
        </authorList>
    </citation>
    <scope>NUCLEOTIDE SEQUENCE</scope>
</reference>
<keyword evidence="2" id="KW-1185">Reference proteome</keyword>
<dbReference type="EMBL" id="CASHSV030000823">
    <property type="protein sequence ID" value="CAJ2679293.1"/>
    <property type="molecule type" value="Genomic_DNA"/>
</dbReference>
<comment type="caution">
    <text evidence="1">The sequence shown here is derived from an EMBL/GenBank/DDBJ whole genome shotgun (WGS) entry which is preliminary data.</text>
</comment>
<sequence length="281" mass="31668">MEIIETNTKSSMHLRSNSLPSAPHPLVSQFEDNLQRLKSSESASSVSSSSICNKLNSMQDLHDCINNLLQLPIEQQALAQECNEKSVDDLLERSLRILDICSTAKDFLSLSRENMHELQSVVRRRGIKTGLTLEGVKYLALRKNMKKQIRKALVNLKSLKNELIASSSPMLGFLNEAEAVTLCSLEHLLLFISDPKGHSKHSRWSAISKLMHSKRAVSDSHESETNEFEKVDAALKSSSTENFQSDLENLEMCIQDLEIGVEQISRKLIRNRVSLLNIFNH</sequence>
<gene>
    <name evidence="1" type="ORF">MILVUS5_LOCUS41414</name>
</gene>